<feature type="region of interest" description="Disordered" evidence="1">
    <location>
        <begin position="182"/>
        <end position="208"/>
    </location>
</feature>
<evidence type="ECO:0000313" key="3">
    <source>
        <dbReference type="Proteomes" id="UP000643405"/>
    </source>
</evidence>
<evidence type="ECO:0000256" key="1">
    <source>
        <dbReference type="SAM" id="MobiDB-lite"/>
    </source>
</evidence>
<gene>
    <name evidence="2" type="ORF">ICI42_23270</name>
</gene>
<accession>A0A8J6PNB7</accession>
<protein>
    <submittedName>
        <fullName evidence="2">Uncharacterized protein</fullName>
    </submittedName>
</protein>
<evidence type="ECO:0000313" key="2">
    <source>
        <dbReference type="EMBL" id="MBD0417558.1"/>
    </source>
</evidence>
<organism evidence="2 3">
    <name type="scientific">Oryzicola mucosus</name>
    <dbReference type="NCBI Taxonomy" id="2767425"/>
    <lineage>
        <taxon>Bacteria</taxon>
        <taxon>Pseudomonadati</taxon>
        <taxon>Pseudomonadota</taxon>
        <taxon>Alphaproteobacteria</taxon>
        <taxon>Hyphomicrobiales</taxon>
        <taxon>Phyllobacteriaceae</taxon>
        <taxon>Oryzicola</taxon>
    </lineage>
</organism>
<keyword evidence="3" id="KW-1185">Reference proteome</keyword>
<comment type="caution">
    <text evidence="2">The sequence shown here is derived from an EMBL/GenBank/DDBJ whole genome shotgun (WGS) entry which is preliminary data.</text>
</comment>
<dbReference type="EMBL" id="JACVVX010000019">
    <property type="protein sequence ID" value="MBD0417558.1"/>
    <property type="molecule type" value="Genomic_DNA"/>
</dbReference>
<dbReference type="Proteomes" id="UP000643405">
    <property type="component" value="Unassembled WGS sequence"/>
</dbReference>
<dbReference type="RefSeq" id="WP_188166996.1">
    <property type="nucleotide sequence ID" value="NZ_JACVVX010000019.1"/>
</dbReference>
<sequence>MADSDNTTSLPFVTYGVRRKRRAVDDKVAARAHGSAGSSEPLEPAVALLRDWEQAHREATLLCRLQQRLETRMMRRLGSPPSHAGEAADTPCPASTPDHQSPLDALDIDPGYARVRAAELQAMEAEERCLEAVAVTLAQSVEGVIAKLRVIVGSCETAGTASEYPWPQVKSVLSDLTRLMEKAGQPQRSLESNRDDDTDPTPGRRSLV</sequence>
<feature type="region of interest" description="Disordered" evidence="1">
    <location>
        <begin position="77"/>
        <end position="102"/>
    </location>
</feature>
<name>A0A8J6PNB7_9HYPH</name>
<proteinExistence type="predicted"/>
<dbReference type="AlphaFoldDB" id="A0A8J6PNB7"/>
<reference evidence="2" key="1">
    <citation type="submission" date="2020-09" db="EMBL/GenBank/DDBJ databases">
        <title>Genome seq and assembly of Tianweitania sp.</title>
        <authorList>
            <person name="Chhetri G."/>
        </authorList>
    </citation>
    <scope>NUCLEOTIDE SEQUENCE</scope>
    <source>
        <strain evidence="2">Rool2</strain>
    </source>
</reference>